<keyword evidence="9 10" id="KW-0472">Membrane</keyword>
<keyword evidence="12" id="KW-1185">Reference proteome</keyword>
<name>A0A326U280_THEHA</name>
<dbReference type="GO" id="GO:0006099">
    <property type="term" value="P:tricarboxylic acid cycle"/>
    <property type="evidence" value="ECO:0007669"/>
    <property type="project" value="InterPro"/>
</dbReference>
<evidence type="ECO:0000256" key="9">
    <source>
        <dbReference type="ARBA" id="ARBA00023136"/>
    </source>
</evidence>
<feature type="transmembrane region" description="Helical" evidence="10">
    <location>
        <begin position="91"/>
        <end position="111"/>
    </location>
</feature>
<protein>
    <submittedName>
        <fullName evidence="11">Succinate dehydrogenase subunit C</fullName>
    </submittedName>
</protein>
<sequence>MYKGPSGMWSWLLHRVSGLGLLLFLFIHVVDISLLSFGPNVYNEGIELFDNIIVRFLSLALIVAVFYHSFNGIRIVLVDFWRRGVKLQQPMFIAALVLTIIAFIPFAYFVLRPALPFLAQGAYWFVDVNAIMSTH</sequence>
<evidence type="ECO:0000256" key="6">
    <source>
        <dbReference type="ARBA" id="ARBA00022723"/>
    </source>
</evidence>
<dbReference type="GO" id="GO:0009055">
    <property type="term" value="F:electron transfer activity"/>
    <property type="evidence" value="ECO:0007669"/>
    <property type="project" value="InterPro"/>
</dbReference>
<keyword evidence="7 10" id="KW-1133">Transmembrane helix</keyword>
<dbReference type="InterPro" id="IPR039023">
    <property type="entry name" value="SdhC_prok"/>
</dbReference>
<reference evidence="11 12" key="1">
    <citation type="submission" date="2018-06" db="EMBL/GenBank/DDBJ databases">
        <title>Genomic Encyclopedia of Archaeal and Bacterial Type Strains, Phase II (KMG-II): from individual species to whole genera.</title>
        <authorList>
            <person name="Goeker M."/>
        </authorList>
    </citation>
    <scope>NUCLEOTIDE SEQUENCE [LARGE SCALE GENOMIC DNA]</scope>
    <source>
        <strain evidence="11 12">ATCC BAA-1881</strain>
    </source>
</reference>
<feature type="transmembrane region" description="Helical" evidence="10">
    <location>
        <begin position="52"/>
        <end position="70"/>
    </location>
</feature>
<comment type="similarity">
    <text evidence="3">Belongs to the cytochrome b560 family.</text>
</comment>
<proteinExistence type="inferred from homology"/>
<feature type="transmembrane region" description="Helical" evidence="10">
    <location>
        <begin position="12"/>
        <end position="32"/>
    </location>
</feature>
<organism evidence="11 12">
    <name type="scientific">Thermosporothrix hazakensis</name>
    <dbReference type="NCBI Taxonomy" id="644383"/>
    <lineage>
        <taxon>Bacteria</taxon>
        <taxon>Bacillati</taxon>
        <taxon>Chloroflexota</taxon>
        <taxon>Ktedonobacteria</taxon>
        <taxon>Ktedonobacterales</taxon>
        <taxon>Thermosporotrichaceae</taxon>
        <taxon>Thermosporothrix</taxon>
    </lineage>
</organism>
<dbReference type="PANTHER" id="PTHR41910">
    <property type="entry name" value="SUCCINATE DEHYDROGENASE 2 MEMBRANE SUBUNIT SDHC"/>
    <property type="match status" value="1"/>
</dbReference>
<comment type="caution">
    <text evidence="11">The sequence shown here is derived from an EMBL/GenBank/DDBJ whole genome shotgun (WGS) entry which is preliminary data.</text>
</comment>
<dbReference type="AlphaFoldDB" id="A0A326U280"/>
<dbReference type="InterPro" id="IPR034804">
    <property type="entry name" value="SQR/QFR_C/D"/>
</dbReference>
<keyword evidence="4" id="KW-0349">Heme</keyword>
<dbReference type="PANTHER" id="PTHR41910:SF1">
    <property type="entry name" value="SUCCINATE DEHYDROGENASE HYDROPHOBIC MEMBRANE ANCHOR SUBUNIT"/>
    <property type="match status" value="1"/>
</dbReference>
<evidence type="ECO:0000256" key="5">
    <source>
        <dbReference type="ARBA" id="ARBA00022692"/>
    </source>
</evidence>
<dbReference type="Gene3D" id="1.20.1300.10">
    <property type="entry name" value="Fumarate reductase/succinate dehydrogenase, transmembrane subunit"/>
    <property type="match status" value="1"/>
</dbReference>
<dbReference type="InterPro" id="IPR000701">
    <property type="entry name" value="SuccDH_FuR_B_TM-su"/>
</dbReference>
<accession>A0A326U280</accession>
<evidence type="ECO:0000256" key="3">
    <source>
        <dbReference type="ARBA" id="ARBA00007244"/>
    </source>
</evidence>
<evidence type="ECO:0000313" key="12">
    <source>
        <dbReference type="Proteomes" id="UP000248806"/>
    </source>
</evidence>
<comment type="subcellular location">
    <subcellularLocation>
        <location evidence="2">Membrane</location>
    </subcellularLocation>
</comment>
<keyword evidence="6" id="KW-0479">Metal-binding</keyword>
<dbReference type="GO" id="GO:0016020">
    <property type="term" value="C:membrane"/>
    <property type="evidence" value="ECO:0007669"/>
    <property type="project" value="UniProtKB-SubCell"/>
</dbReference>
<evidence type="ECO:0000256" key="8">
    <source>
        <dbReference type="ARBA" id="ARBA00023004"/>
    </source>
</evidence>
<evidence type="ECO:0000256" key="1">
    <source>
        <dbReference type="ARBA" id="ARBA00001971"/>
    </source>
</evidence>
<keyword evidence="5 10" id="KW-0812">Transmembrane</keyword>
<dbReference type="InterPro" id="IPR014314">
    <property type="entry name" value="Succ_DH_cytb556"/>
</dbReference>
<dbReference type="EMBL" id="QKUF01000021">
    <property type="protein sequence ID" value="PZW24724.1"/>
    <property type="molecule type" value="Genomic_DNA"/>
</dbReference>
<dbReference type="NCBIfam" id="TIGR02970">
    <property type="entry name" value="succ_dehyd_cytB"/>
    <property type="match status" value="1"/>
</dbReference>
<evidence type="ECO:0000256" key="10">
    <source>
        <dbReference type="SAM" id="Phobius"/>
    </source>
</evidence>
<evidence type="ECO:0000256" key="7">
    <source>
        <dbReference type="ARBA" id="ARBA00022989"/>
    </source>
</evidence>
<dbReference type="GO" id="GO:0046872">
    <property type="term" value="F:metal ion binding"/>
    <property type="evidence" value="ECO:0007669"/>
    <property type="project" value="UniProtKB-KW"/>
</dbReference>
<evidence type="ECO:0000313" key="11">
    <source>
        <dbReference type="EMBL" id="PZW24724.1"/>
    </source>
</evidence>
<gene>
    <name evidence="11" type="ORF">EI42_04606</name>
</gene>
<evidence type="ECO:0000256" key="2">
    <source>
        <dbReference type="ARBA" id="ARBA00004370"/>
    </source>
</evidence>
<dbReference type="Proteomes" id="UP000248806">
    <property type="component" value="Unassembled WGS sequence"/>
</dbReference>
<dbReference type="OrthoDB" id="9789209at2"/>
<dbReference type="SUPFAM" id="SSF81343">
    <property type="entry name" value="Fumarate reductase respiratory complex transmembrane subunits"/>
    <property type="match status" value="1"/>
</dbReference>
<dbReference type="RefSeq" id="WP_111324920.1">
    <property type="nucleotide sequence ID" value="NZ_BIFX01000001.1"/>
</dbReference>
<keyword evidence="8" id="KW-0408">Iron</keyword>
<comment type="cofactor">
    <cofactor evidence="1">
        <name>heme</name>
        <dbReference type="ChEBI" id="CHEBI:30413"/>
    </cofactor>
</comment>
<dbReference type="Pfam" id="PF01127">
    <property type="entry name" value="Sdh_cyt"/>
    <property type="match status" value="1"/>
</dbReference>
<evidence type="ECO:0000256" key="4">
    <source>
        <dbReference type="ARBA" id="ARBA00022617"/>
    </source>
</evidence>